<dbReference type="GO" id="GO:0005886">
    <property type="term" value="C:plasma membrane"/>
    <property type="evidence" value="ECO:0007669"/>
    <property type="project" value="TreeGrafter"/>
</dbReference>
<comment type="caution">
    <text evidence="1">The sequence shown here is derived from an EMBL/GenBank/DDBJ whole genome shotgun (WGS) entry which is preliminary data.</text>
</comment>
<dbReference type="PANTHER" id="PTHR32309">
    <property type="entry name" value="TYROSINE-PROTEIN KINASE"/>
    <property type="match status" value="1"/>
</dbReference>
<dbReference type="SUPFAM" id="SSF52540">
    <property type="entry name" value="P-loop containing nucleoside triphosphate hydrolases"/>
    <property type="match status" value="1"/>
</dbReference>
<dbReference type="EMBL" id="SMGK01000004">
    <property type="protein sequence ID" value="TCK72056.1"/>
    <property type="molecule type" value="Genomic_DNA"/>
</dbReference>
<reference evidence="1 2" key="1">
    <citation type="submission" date="2019-03" db="EMBL/GenBank/DDBJ databases">
        <title>Genomic Encyclopedia of Type Strains, Phase IV (KMG-IV): sequencing the most valuable type-strain genomes for metagenomic binning, comparative biology and taxonomic classification.</title>
        <authorList>
            <person name="Goeker M."/>
        </authorList>
    </citation>
    <scope>NUCLEOTIDE SEQUENCE [LARGE SCALE GENOMIC DNA]</scope>
    <source>
        <strain evidence="1 2">DSM 103428</strain>
    </source>
</reference>
<dbReference type="PANTHER" id="PTHR32309:SF13">
    <property type="entry name" value="FERRIC ENTEROBACTIN TRANSPORT PROTEIN FEPE"/>
    <property type="match status" value="1"/>
</dbReference>
<dbReference type="InterPro" id="IPR027417">
    <property type="entry name" value="P-loop_NTPase"/>
</dbReference>
<dbReference type="Gene3D" id="3.40.50.300">
    <property type="entry name" value="P-loop containing nucleotide triphosphate hydrolases"/>
    <property type="match status" value="1"/>
</dbReference>
<organism evidence="1 2">
    <name type="scientific">Acidipila rosea</name>
    <dbReference type="NCBI Taxonomy" id="768535"/>
    <lineage>
        <taxon>Bacteria</taxon>
        <taxon>Pseudomonadati</taxon>
        <taxon>Acidobacteriota</taxon>
        <taxon>Terriglobia</taxon>
        <taxon>Terriglobales</taxon>
        <taxon>Acidobacteriaceae</taxon>
        <taxon>Acidipila</taxon>
    </lineage>
</organism>
<dbReference type="InterPro" id="IPR050445">
    <property type="entry name" value="Bact_polysacc_biosynth/exp"/>
</dbReference>
<name>A0A4R1L242_9BACT</name>
<protein>
    <recommendedName>
        <fullName evidence="3">Mrp family chromosome partitioning ATPase</fullName>
    </recommendedName>
</protein>
<keyword evidence="2" id="KW-1185">Reference proteome</keyword>
<evidence type="ECO:0008006" key="3">
    <source>
        <dbReference type="Google" id="ProtNLM"/>
    </source>
</evidence>
<evidence type="ECO:0000313" key="2">
    <source>
        <dbReference type="Proteomes" id="UP000295210"/>
    </source>
</evidence>
<dbReference type="Proteomes" id="UP000295210">
    <property type="component" value="Unassembled WGS sequence"/>
</dbReference>
<dbReference type="GO" id="GO:0004713">
    <property type="term" value="F:protein tyrosine kinase activity"/>
    <property type="evidence" value="ECO:0007669"/>
    <property type="project" value="TreeGrafter"/>
</dbReference>
<dbReference type="AlphaFoldDB" id="A0A4R1L242"/>
<proteinExistence type="predicted"/>
<evidence type="ECO:0000313" key="1">
    <source>
        <dbReference type="EMBL" id="TCK72056.1"/>
    </source>
</evidence>
<sequence>MRESSSGLQERPIGGLGRFSVYDTLLYTVFQRPREEEARGTVVAFAAVSPGEGVSYVTRTFAEELATSRFSTVARIDLRALRALCQSSMETLQQSLSRASGNLCEIEVTDRIQLRPERNGRWDGSWQYRRDCIDFLRTQVDYAILDCGSLKQSGDVLSVAPFVDGVILVVEANRTRREQLSHAERTIEAAQGQILGHVLNKRTYPIPDWIYRRL</sequence>
<accession>A0A4R1L242</accession>
<gene>
    <name evidence="1" type="ORF">C7378_2688</name>
</gene>